<name>A0ABM7WV91_9BACT</name>
<gene>
    <name evidence="3" type="ORF">AMOR_24310</name>
</gene>
<keyword evidence="3" id="KW-0808">Transferase</keyword>
<dbReference type="Pfam" id="PF00534">
    <property type="entry name" value="Glycos_transf_1"/>
    <property type="match status" value="1"/>
</dbReference>
<dbReference type="Pfam" id="PF13579">
    <property type="entry name" value="Glyco_trans_4_4"/>
    <property type="match status" value="1"/>
</dbReference>
<evidence type="ECO:0000313" key="3">
    <source>
        <dbReference type="EMBL" id="BDG03435.1"/>
    </source>
</evidence>
<feature type="domain" description="Glycosyl transferase family 1" evidence="1">
    <location>
        <begin position="181"/>
        <end position="347"/>
    </location>
</feature>
<dbReference type="SUPFAM" id="SSF53756">
    <property type="entry name" value="UDP-Glycosyltransferase/glycogen phosphorylase"/>
    <property type="match status" value="1"/>
</dbReference>
<dbReference type="InterPro" id="IPR050194">
    <property type="entry name" value="Glycosyltransferase_grp1"/>
</dbReference>
<dbReference type="PANTHER" id="PTHR45947:SF3">
    <property type="entry name" value="SULFOQUINOVOSYL TRANSFERASE SQD2"/>
    <property type="match status" value="1"/>
</dbReference>
<organism evidence="3 4">
    <name type="scientific">Anaeromyxobacter oryzae</name>
    <dbReference type="NCBI Taxonomy" id="2918170"/>
    <lineage>
        <taxon>Bacteria</taxon>
        <taxon>Pseudomonadati</taxon>
        <taxon>Myxococcota</taxon>
        <taxon>Myxococcia</taxon>
        <taxon>Myxococcales</taxon>
        <taxon>Cystobacterineae</taxon>
        <taxon>Anaeromyxobacteraceae</taxon>
        <taxon>Anaeromyxobacter</taxon>
    </lineage>
</organism>
<sequence length="391" mass="43781">MSLRYFLPGQPEAMRLAGFDVHAVSSPGLDLVEFGRDERVHTHEIRMTRRITPLRDLIAVAKLYRTFRRIRPEIVHAHTPKGGLLGMLAARLARVPVRIYHIHGLAFVTRRGLKRRLLRWTEQVASRCATRVLCVSRSIREVVIEERITNRDPIVLLGGSINGVDARSRFSPDLKPVHRARVRKAHGIADDALVIGYVGRVVRDKGLVELTAAWEALSYAIPQAHLLIVGPFEAEDPVPRDVERSLREHPRVHLHGIDWETPPLYSAMDVVVLPSYREGLPFVPLEAAAMELPVVATRIPGCVDAVRDGVTGTLVEPRDPDALARAIRQYIENEALARAHGRAGRAWVLREFDQSRVWAALSRHYGEALAEMGSTIGLQRDTSAEATTRDH</sequence>
<evidence type="ECO:0000313" key="4">
    <source>
        <dbReference type="Proteomes" id="UP001162891"/>
    </source>
</evidence>
<evidence type="ECO:0000259" key="2">
    <source>
        <dbReference type="Pfam" id="PF13579"/>
    </source>
</evidence>
<dbReference type="RefSeq" id="WP_248361443.1">
    <property type="nucleotide sequence ID" value="NZ_AP025591.1"/>
</dbReference>
<protein>
    <submittedName>
        <fullName evidence="3">Glycosyl transferase</fullName>
    </submittedName>
</protein>
<dbReference type="CDD" id="cd03808">
    <property type="entry name" value="GT4_CapM-like"/>
    <property type="match status" value="1"/>
</dbReference>
<accession>A0ABM7WV91</accession>
<dbReference type="InterPro" id="IPR001296">
    <property type="entry name" value="Glyco_trans_1"/>
</dbReference>
<dbReference type="GO" id="GO:0016740">
    <property type="term" value="F:transferase activity"/>
    <property type="evidence" value="ECO:0007669"/>
    <property type="project" value="UniProtKB-KW"/>
</dbReference>
<dbReference type="PANTHER" id="PTHR45947">
    <property type="entry name" value="SULFOQUINOVOSYL TRANSFERASE SQD2"/>
    <property type="match status" value="1"/>
</dbReference>
<keyword evidence="4" id="KW-1185">Reference proteome</keyword>
<dbReference type="EMBL" id="AP025591">
    <property type="protein sequence ID" value="BDG03435.1"/>
    <property type="molecule type" value="Genomic_DNA"/>
</dbReference>
<dbReference type="InterPro" id="IPR028098">
    <property type="entry name" value="Glyco_trans_4-like_N"/>
</dbReference>
<evidence type="ECO:0000259" key="1">
    <source>
        <dbReference type="Pfam" id="PF00534"/>
    </source>
</evidence>
<dbReference type="Gene3D" id="3.40.50.2000">
    <property type="entry name" value="Glycogen Phosphorylase B"/>
    <property type="match status" value="2"/>
</dbReference>
<reference evidence="4" key="1">
    <citation type="journal article" date="2022" name="Int. J. Syst. Evol. Microbiol.">
        <title>Anaeromyxobacter oryzae sp. nov., Anaeromyxobacter diazotrophicus sp. nov. and Anaeromyxobacter paludicola sp. nov., isolated from paddy soils.</title>
        <authorList>
            <person name="Itoh H."/>
            <person name="Xu Z."/>
            <person name="Mise K."/>
            <person name="Masuda Y."/>
            <person name="Ushijima N."/>
            <person name="Hayakawa C."/>
            <person name="Shiratori Y."/>
            <person name="Senoo K."/>
        </authorList>
    </citation>
    <scope>NUCLEOTIDE SEQUENCE [LARGE SCALE GENOMIC DNA]</scope>
    <source>
        <strain evidence="4">Red232</strain>
    </source>
</reference>
<dbReference type="Proteomes" id="UP001162891">
    <property type="component" value="Chromosome"/>
</dbReference>
<feature type="domain" description="Glycosyltransferase subfamily 4-like N-terminal" evidence="2">
    <location>
        <begin position="12"/>
        <end position="156"/>
    </location>
</feature>
<proteinExistence type="predicted"/>